<keyword evidence="7" id="KW-1185">Reference proteome</keyword>
<feature type="domain" description="Spondin-like TSP1" evidence="5">
    <location>
        <begin position="332"/>
        <end position="381"/>
    </location>
</feature>
<evidence type="ECO:0000256" key="4">
    <source>
        <dbReference type="SAM" id="SignalP"/>
    </source>
</evidence>
<evidence type="ECO:0000313" key="7">
    <source>
        <dbReference type="Proteomes" id="UP001497497"/>
    </source>
</evidence>
<organism evidence="6 7">
    <name type="scientific">Lymnaea stagnalis</name>
    <name type="common">Great pond snail</name>
    <name type="synonym">Helix stagnalis</name>
    <dbReference type="NCBI Taxonomy" id="6523"/>
    <lineage>
        <taxon>Eukaryota</taxon>
        <taxon>Metazoa</taxon>
        <taxon>Spiralia</taxon>
        <taxon>Lophotrochozoa</taxon>
        <taxon>Mollusca</taxon>
        <taxon>Gastropoda</taxon>
        <taxon>Heterobranchia</taxon>
        <taxon>Euthyneura</taxon>
        <taxon>Panpulmonata</taxon>
        <taxon>Hygrophila</taxon>
        <taxon>Lymnaeoidea</taxon>
        <taxon>Lymnaeidae</taxon>
        <taxon>Lymnaea</taxon>
    </lineage>
</organism>
<evidence type="ECO:0000256" key="2">
    <source>
        <dbReference type="ARBA" id="ARBA00023157"/>
    </source>
</evidence>
<dbReference type="PROSITE" id="PS50092">
    <property type="entry name" value="TSP1"/>
    <property type="match status" value="7"/>
</dbReference>
<dbReference type="Gene3D" id="2.20.100.10">
    <property type="entry name" value="Thrombospondin type-1 (TSP1) repeat"/>
    <property type="match status" value="7"/>
</dbReference>
<comment type="caution">
    <text evidence="6">The sequence shown here is derived from an EMBL/GenBank/DDBJ whole genome shotgun (WGS) entry which is preliminary data.</text>
</comment>
<dbReference type="SMART" id="SM00209">
    <property type="entry name" value="TSP1"/>
    <property type="match status" value="7"/>
</dbReference>
<dbReference type="InterPro" id="IPR036383">
    <property type="entry name" value="TSP1_rpt_sf"/>
</dbReference>
<keyword evidence="3" id="KW-0325">Glycoprotein</keyword>
<protein>
    <recommendedName>
        <fullName evidence="5">Spondin-like TSP1 domain-containing protein</fullName>
    </recommendedName>
</protein>
<dbReference type="AlphaFoldDB" id="A0AAV2HJD9"/>
<evidence type="ECO:0000256" key="3">
    <source>
        <dbReference type="ARBA" id="ARBA00023180"/>
    </source>
</evidence>
<dbReference type="Pfam" id="PF19028">
    <property type="entry name" value="TSP1_spondin"/>
    <property type="match status" value="1"/>
</dbReference>
<dbReference type="PANTHER" id="PTHR20920:SF5">
    <property type="entry name" value="SMB DOMAIN-CONTAINING PROTEIN"/>
    <property type="match status" value="1"/>
</dbReference>
<name>A0AAV2HJD9_LYMST</name>
<dbReference type="InterPro" id="IPR044004">
    <property type="entry name" value="TSP1_spondin_dom"/>
</dbReference>
<dbReference type="PANTHER" id="PTHR20920">
    <property type="entry name" value="RPE-SPONDIN"/>
    <property type="match status" value="1"/>
</dbReference>
<dbReference type="Pfam" id="PF00090">
    <property type="entry name" value="TSP_1"/>
    <property type="match status" value="5"/>
</dbReference>
<feature type="signal peptide" evidence="4">
    <location>
        <begin position="1"/>
        <end position="38"/>
    </location>
</feature>
<gene>
    <name evidence="6" type="ORF">GSLYS_00007822001</name>
</gene>
<sequence>MTGSNHCPSFRHMTSRDTTHRLLSLIFVLVSHAHFAASQSCVPTNCITTQWTEWSECSQSCGDSGVRARTREILADEKCGGECTGGIFQSEACNQRCCAQNCVFTPWTSWASCRCGEGYCDDPGSWNVCFRWRDKLNDSTCGGYCDSITYEAQCGKPCCYKDCIMGSWGQWETCDARCESTGFRIRNRIVIQEANCGGKRCDYESETTTCKGPCCPQDCVIGQWSDWSECSTDCGQGVMTRSRYIKGAICGGLNCTETDEKQNQTCEKYINVDCKMDAWSEWTACNLKNGRCGEGTKTRLRSVLIDSKCNGEACQPKNESSLCYGPCCLTDCQVGPWSEFGFCSTVCGEGKRNRTRNIIVAPSCGGILCPEVIEFTSCTAQNFTDCKFTEWSQWSACSTDCGNGTNIRTRSLLTPAYCGGQCLDEKREEQRACQSYAARKDCQVGPWSDWGTCVRDCEKGIQKSTRVITVIEACGGLSCTGRYNLTQTKTCHEKCTQLCNQGKCSCNPGYVLQTDGYTCKKKNCSAAVVPIFCAVGTSAPESCQGVHLNCSVISVSII</sequence>
<dbReference type="EMBL" id="CAXITT010000154">
    <property type="protein sequence ID" value="CAL1533862.1"/>
    <property type="molecule type" value="Genomic_DNA"/>
</dbReference>
<keyword evidence="1 4" id="KW-0732">Signal</keyword>
<keyword evidence="2" id="KW-1015">Disulfide bond</keyword>
<accession>A0AAV2HJD9</accession>
<dbReference type="Proteomes" id="UP001497497">
    <property type="component" value="Unassembled WGS sequence"/>
</dbReference>
<evidence type="ECO:0000256" key="1">
    <source>
        <dbReference type="ARBA" id="ARBA00022729"/>
    </source>
</evidence>
<proteinExistence type="predicted"/>
<evidence type="ECO:0000313" key="6">
    <source>
        <dbReference type="EMBL" id="CAL1533862.1"/>
    </source>
</evidence>
<dbReference type="InterPro" id="IPR000884">
    <property type="entry name" value="TSP1_rpt"/>
</dbReference>
<feature type="chain" id="PRO_5043830733" description="Spondin-like TSP1 domain-containing protein" evidence="4">
    <location>
        <begin position="39"/>
        <end position="558"/>
    </location>
</feature>
<dbReference type="SUPFAM" id="SSF82895">
    <property type="entry name" value="TSP-1 type 1 repeat"/>
    <property type="match status" value="7"/>
</dbReference>
<evidence type="ECO:0000259" key="5">
    <source>
        <dbReference type="Pfam" id="PF19028"/>
    </source>
</evidence>
<reference evidence="6 7" key="1">
    <citation type="submission" date="2024-04" db="EMBL/GenBank/DDBJ databases">
        <authorList>
            <consortium name="Genoscope - CEA"/>
            <person name="William W."/>
        </authorList>
    </citation>
    <scope>NUCLEOTIDE SEQUENCE [LARGE SCALE GENOMIC DNA]</scope>
</reference>
<dbReference type="InterPro" id="IPR039942">
    <property type="entry name" value="SBSPO"/>
</dbReference>